<sequence length="51" mass="5748">MTSTRRTQGRHVYHYTLRDRADQEDIPLGRTAGAHLQLAQLLPPSSPSGYK</sequence>
<name>A0A251S9H3_HELAN</name>
<evidence type="ECO:0000313" key="2">
    <source>
        <dbReference type="Proteomes" id="UP000215914"/>
    </source>
</evidence>
<protein>
    <submittedName>
        <fullName evidence="1">Uncharacterized protein</fullName>
    </submittedName>
</protein>
<organism evidence="1 2">
    <name type="scientific">Helianthus annuus</name>
    <name type="common">Common sunflower</name>
    <dbReference type="NCBI Taxonomy" id="4232"/>
    <lineage>
        <taxon>Eukaryota</taxon>
        <taxon>Viridiplantae</taxon>
        <taxon>Streptophyta</taxon>
        <taxon>Embryophyta</taxon>
        <taxon>Tracheophyta</taxon>
        <taxon>Spermatophyta</taxon>
        <taxon>Magnoliopsida</taxon>
        <taxon>eudicotyledons</taxon>
        <taxon>Gunneridae</taxon>
        <taxon>Pentapetalae</taxon>
        <taxon>asterids</taxon>
        <taxon>campanulids</taxon>
        <taxon>Asterales</taxon>
        <taxon>Asteraceae</taxon>
        <taxon>Asteroideae</taxon>
        <taxon>Heliantheae alliance</taxon>
        <taxon>Heliantheae</taxon>
        <taxon>Helianthus</taxon>
    </lineage>
</organism>
<gene>
    <name evidence="1" type="ORF">HannXRQ_Chr15g0480391</name>
</gene>
<reference evidence="2" key="1">
    <citation type="journal article" date="2017" name="Nature">
        <title>The sunflower genome provides insights into oil metabolism, flowering and Asterid evolution.</title>
        <authorList>
            <person name="Badouin H."/>
            <person name="Gouzy J."/>
            <person name="Grassa C.J."/>
            <person name="Murat F."/>
            <person name="Staton S.E."/>
            <person name="Cottret L."/>
            <person name="Lelandais-Briere C."/>
            <person name="Owens G.L."/>
            <person name="Carrere S."/>
            <person name="Mayjonade B."/>
            <person name="Legrand L."/>
            <person name="Gill N."/>
            <person name="Kane N.C."/>
            <person name="Bowers J.E."/>
            <person name="Hubner S."/>
            <person name="Bellec A."/>
            <person name="Berard A."/>
            <person name="Berges H."/>
            <person name="Blanchet N."/>
            <person name="Boniface M.C."/>
            <person name="Brunel D."/>
            <person name="Catrice O."/>
            <person name="Chaidir N."/>
            <person name="Claudel C."/>
            <person name="Donnadieu C."/>
            <person name="Faraut T."/>
            <person name="Fievet G."/>
            <person name="Helmstetter N."/>
            <person name="King M."/>
            <person name="Knapp S.J."/>
            <person name="Lai Z."/>
            <person name="Le Paslier M.C."/>
            <person name="Lippi Y."/>
            <person name="Lorenzon L."/>
            <person name="Mandel J.R."/>
            <person name="Marage G."/>
            <person name="Marchand G."/>
            <person name="Marquand E."/>
            <person name="Bret-Mestries E."/>
            <person name="Morien E."/>
            <person name="Nambeesan S."/>
            <person name="Nguyen T."/>
            <person name="Pegot-Espagnet P."/>
            <person name="Pouilly N."/>
            <person name="Raftis F."/>
            <person name="Sallet E."/>
            <person name="Schiex T."/>
            <person name="Thomas J."/>
            <person name="Vandecasteele C."/>
            <person name="Vares D."/>
            <person name="Vear F."/>
            <person name="Vautrin S."/>
            <person name="Crespi M."/>
            <person name="Mangin B."/>
            <person name="Burke J.M."/>
            <person name="Salse J."/>
            <person name="Munos S."/>
            <person name="Vincourt P."/>
            <person name="Rieseberg L.H."/>
            <person name="Langlade N.B."/>
        </authorList>
    </citation>
    <scope>NUCLEOTIDE SEQUENCE [LARGE SCALE GENOMIC DNA]</scope>
    <source>
        <strain evidence="2">cv. SF193</strain>
    </source>
</reference>
<dbReference type="EMBL" id="CM007904">
    <property type="protein sequence ID" value="OTF95192.1"/>
    <property type="molecule type" value="Genomic_DNA"/>
</dbReference>
<evidence type="ECO:0000313" key="1">
    <source>
        <dbReference type="EMBL" id="OTF95192.1"/>
    </source>
</evidence>
<dbReference type="AlphaFoldDB" id="A0A251S9H3"/>
<proteinExistence type="predicted"/>
<dbReference type="InParanoid" id="A0A251S9H3"/>
<dbReference type="Proteomes" id="UP000215914">
    <property type="component" value="Chromosome 15"/>
</dbReference>
<accession>A0A251S9H3</accession>
<keyword evidence="2" id="KW-1185">Reference proteome</keyword>